<organism evidence="1 2">
    <name type="scientific">Tritrichomonas musculus</name>
    <dbReference type="NCBI Taxonomy" id="1915356"/>
    <lineage>
        <taxon>Eukaryota</taxon>
        <taxon>Metamonada</taxon>
        <taxon>Parabasalia</taxon>
        <taxon>Tritrichomonadida</taxon>
        <taxon>Tritrichomonadidae</taxon>
        <taxon>Tritrichomonas</taxon>
    </lineage>
</organism>
<sequence>MDQVKQIEQQVSVAFGSSDQQVSPQIKEEAQNNITQIYQKIDMIGFCISNYQNFEIITSKVFTLNLILFWMKEKYQDLSQEHIQVIQQFLFSPIFFSNYNELPDQIVIQLMSSQSLLITKIFPNPWASFFTDLVFIDPNAENYNDAYVKNFLIFFCNDINAYSPTNFTQISNLRSSLHQAGISSQIIEYLIVKCQNNEPVGYQILANAITLCPEQMFFENENLRLVIQAGLSNKNFVIFTFEALKKIISRKMEPTLKAQLLTQYVNPSDIFNVAKTSENQEIIVSSANLINKSLIIWQALDMPIENPSGNLGAQYFMLNINFIQFSEFSSSQVIFSVYNYMSKHADVVSETIKQLLDRITANFMEPNAIDDCQLTFQNAERYLNVIINVLQINSSIIQVIESYAPSFNFAQNPGICSMLIFVISHAFPRVLPKVEYQERAINYLNLFLTIFNNPPPFSPQQIICLLNFQIFATSQPSLVNKDILSSITSIMVNIVMMPGISKSFCKFTINHLPVFNFYLSKQRIIQIESQFLDAFIQSNNSDFVGAASKLVQCLDKNEKAMMSQKYIEFYVHAISQENENNDEKLSIYISALSYLSNSYLIDPNIIELSTQIIENAKTQQIVLQNDYALSLLFKAIPKIGKTYLFHTYNQIFTNCKGPISLKSICSQLKTVLTPQNIEWFPPIIEHLYQVTLSLINDYLVKVNFGVKMVNLEMSFKEFFDFVIVFLNSSLKLPWNEYIGQIVKTLVPVINSLANRFYDSPIIFCCCVEFMQNLLKMHRNAEKWNQDFYNLITQTLQSFIPISINIVFNPQIDFLSKNWRYLIKNLFTFHDSFSSKFENGVELLGQQFQKFGAPPEFVQNYMKISEMSNNRIEPLVLLYHELSLYFQGLNV</sequence>
<proteinExistence type="predicted"/>
<comment type="caution">
    <text evidence="1">The sequence shown here is derived from an EMBL/GenBank/DDBJ whole genome shotgun (WGS) entry which is preliminary data.</text>
</comment>
<keyword evidence="2" id="KW-1185">Reference proteome</keyword>
<protein>
    <recommendedName>
        <fullName evidence="3">Exportin(tRNA)</fullName>
    </recommendedName>
</protein>
<gene>
    <name evidence="1" type="ORF">M9Y10_041043</name>
</gene>
<dbReference type="InterPro" id="IPR011989">
    <property type="entry name" value="ARM-like"/>
</dbReference>
<name>A0ABR2K3A9_9EUKA</name>
<dbReference type="Proteomes" id="UP001470230">
    <property type="component" value="Unassembled WGS sequence"/>
</dbReference>
<reference evidence="1 2" key="1">
    <citation type="submission" date="2024-04" db="EMBL/GenBank/DDBJ databases">
        <title>Tritrichomonas musculus Genome.</title>
        <authorList>
            <person name="Alves-Ferreira E."/>
            <person name="Grigg M."/>
            <person name="Lorenzi H."/>
            <person name="Galac M."/>
        </authorList>
    </citation>
    <scope>NUCLEOTIDE SEQUENCE [LARGE SCALE GENOMIC DNA]</scope>
    <source>
        <strain evidence="1 2">EAF2021</strain>
    </source>
</reference>
<dbReference type="EMBL" id="JAPFFF010000007">
    <property type="protein sequence ID" value="KAK8885593.1"/>
    <property type="molecule type" value="Genomic_DNA"/>
</dbReference>
<evidence type="ECO:0000313" key="2">
    <source>
        <dbReference type="Proteomes" id="UP001470230"/>
    </source>
</evidence>
<evidence type="ECO:0000313" key="1">
    <source>
        <dbReference type="EMBL" id="KAK8885593.1"/>
    </source>
</evidence>
<evidence type="ECO:0008006" key="3">
    <source>
        <dbReference type="Google" id="ProtNLM"/>
    </source>
</evidence>
<accession>A0ABR2K3A9</accession>
<dbReference type="Gene3D" id="1.25.10.10">
    <property type="entry name" value="Leucine-rich Repeat Variant"/>
    <property type="match status" value="1"/>
</dbReference>